<name>A0A8H5AST9_9AGAR</name>
<dbReference type="AlphaFoldDB" id="A0A8H5AST9"/>
<feature type="region of interest" description="Disordered" evidence="1">
    <location>
        <begin position="207"/>
        <end position="272"/>
    </location>
</feature>
<dbReference type="Proteomes" id="UP000541558">
    <property type="component" value="Unassembled WGS sequence"/>
</dbReference>
<gene>
    <name evidence="2" type="ORF">D9611_013987</name>
</gene>
<feature type="region of interest" description="Disordered" evidence="1">
    <location>
        <begin position="135"/>
        <end position="160"/>
    </location>
</feature>
<feature type="compositionally biased region" description="Polar residues" evidence="1">
    <location>
        <begin position="222"/>
        <end position="237"/>
    </location>
</feature>
<comment type="caution">
    <text evidence="2">The sequence shown here is derived from an EMBL/GenBank/DDBJ whole genome shotgun (WGS) entry which is preliminary data.</text>
</comment>
<feature type="region of interest" description="Disordered" evidence="1">
    <location>
        <begin position="1"/>
        <end position="22"/>
    </location>
</feature>
<dbReference type="EMBL" id="JAACJK010000235">
    <property type="protein sequence ID" value="KAF5309607.1"/>
    <property type="molecule type" value="Genomic_DNA"/>
</dbReference>
<reference evidence="2 3" key="1">
    <citation type="journal article" date="2020" name="ISME J.">
        <title>Uncovering the hidden diversity of litter-decomposition mechanisms in mushroom-forming fungi.</title>
        <authorList>
            <person name="Floudas D."/>
            <person name="Bentzer J."/>
            <person name="Ahren D."/>
            <person name="Johansson T."/>
            <person name="Persson P."/>
            <person name="Tunlid A."/>
        </authorList>
    </citation>
    <scope>NUCLEOTIDE SEQUENCE [LARGE SCALE GENOMIC DNA]</scope>
    <source>
        <strain evidence="2 3">CBS 175.51</strain>
    </source>
</reference>
<sequence>MAPSKRRQPTKEPKPAKKLHCRRCDGSPLLTECAHSRKAQAGPPPAGQNPVIDPTLAVQQGPALAAQQVPMYPQFQFGQMNPYAFNFNPPSATPAGVQSYPPGTPSAPVYQFPPGYTPMSHPWLFNPASYGLAGPAPPSATAPPAGTDQSPSTVGGAPLTAQSNAYNVDLSLLDDDIPAPVPATQDITAPVPATQAGLMPSACAVPEPAGAVPLPDGELETSDVTSQPAPSVTTSPTPLVDDHVDSVSQHGQKRPREDSMNSSPAPASKKRAYASGAKPIFDWIEGVGRGARNWRLARKRPLLPEIVDNARATKCYSGWVHDLMSRCESISIRSGCWMYVAVQHPSARTPFTHYSSPKLRAEAPAALASFHKDVSMTMTSLVRADRKAKVESIVEALRNKARAEAAEAKTAATEQKLALANERLEELERRLESLTVITEENELYPPEDEPEEDDEEEFSETEEPL</sequence>
<evidence type="ECO:0000313" key="2">
    <source>
        <dbReference type="EMBL" id="KAF5309607.1"/>
    </source>
</evidence>
<accession>A0A8H5AST9</accession>
<organism evidence="2 3">
    <name type="scientific">Ephemerocybe angulata</name>
    <dbReference type="NCBI Taxonomy" id="980116"/>
    <lineage>
        <taxon>Eukaryota</taxon>
        <taxon>Fungi</taxon>
        <taxon>Dikarya</taxon>
        <taxon>Basidiomycota</taxon>
        <taxon>Agaricomycotina</taxon>
        <taxon>Agaricomycetes</taxon>
        <taxon>Agaricomycetidae</taxon>
        <taxon>Agaricales</taxon>
        <taxon>Agaricineae</taxon>
        <taxon>Psathyrellaceae</taxon>
        <taxon>Ephemerocybe</taxon>
    </lineage>
</organism>
<protein>
    <submittedName>
        <fullName evidence="2">Uncharacterized protein</fullName>
    </submittedName>
</protein>
<keyword evidence="3" id="KW-1185">Reference proteome</keyword>
<feature type="compositionally biased region" description="Acidic residues" evidence="1">
    <location>
        <begin position="439"/>
        <end position="465"/>
    </location>
</feature>
<evidence type="ECO:0000256" key="1">
    <source>
        <dbReference type="SAM" id="MobiDB-lite"/>
    </source>
</evidence>
<evidence type="ECO:0000313" key="3">
    <source>
        <dbReference type="Proteomes" id="UP000541558"/>
    </source>
</evidence>
<proteinExistence type="predicted"/>
<dbReference type="OrthoDB" id="3060861at2759"/>
<feature type="region of interest" description="Disordered" evidence="1">
    <location>
        <begin position="435"/>
        <end position="465"/>
    </location>
</feature>